<dbReference type="EMBL" id="JAGMWN010000009">
    <property type="protein sequence ID" value="MBP5858619.1"/>
    <property type="molecule type" value="Genomic_DNA"/>
</dbReference>
<keyword evidence="4" id="KW-1185">Reference proteome</keyword>
<evidence type="ECO:0000259" key="2">
    <source>
        <dbReference type="PROSITE" id="PS50975"/>
    </source>
</evidence>
<dbReference type="SUPFAM" id="SSF56059">
    <property type="entry name" value="Glutathione synthetase ATP-binding domain-like"/>
    <property type="match status" value="1"/>
</dbReference>
<protein>
    <submittedName>
        <fullName evidence="3">RimK family protein</fullName>
    </submittedName>
</protein>
<dbReference type="PANTHER" id="PTHR21621">
    <property type="entry name" value="RIBOSOMAL PROTEIN S6 MODIFICATION PROTEIN"/>
    <property type="match status" value="1"/>
</dbReference>
<keyword evidence="1" id="KW-0067">ATP-binding</keyword>
<dbReference type="PANTHER" id="PTHR21621:SF0">
    <property type="entry name" value="BETA-CITRYLGLUTAMATE SYNTHASE B-RELATED"/>
    <property type="match status" value="1"/>
</dbReference>
<dbReference type="InterPro" id="IPR013815">
    <property type="entry name" value="ATP_grasp_subdomain_1"/>
</dbReference>
<dbReference type="InterPro" id="IPR011761">
    <property type="entry name" value="ATP-grasp"/>
</dbReference>
<keyword evidence="1" id="KW-0547">Nucleotide-binding</keyword>
<dbReference type="RefSeq" id="WP_210683208.1">
    <property type="nucleotide sequence ID" value="NZ_JAGMWN010000009.1"/>
</dbReference>
<proteinExistence type="predicted"/>
<dbReference type="AlphaFoldDB" id="A0A8J7V592"/>
<name>A0A8J7V592_9PROT</name>
<dbReference type="PROSITE" id="PS50975">
    <property type="entry name" value="ATP_GRASP"/>
    <property type="match status" value="1"/>
</dbReference>
<organism evidence="3 4">
    <name type="scientific">Marivibrio halodurans</name>
    <dbReference type="NCBI Taxonomy" id="2039722"/>
    <lineage>
        <taxon>Bacteria</taxon>
        <taxon>Pseudomonadati</taxon>
        <taxon>Pseudomonadota</taxon>
        <taxon>Alphaproteobacteria</taxon>
        <taxon>Rhodospirillales</taxon>
        <taxon>Rhodospirillaceae</taxon>
        <taxon>Marivibrio</taxon>
    </lineage>
</organism>
<comment type="caution">
    <text evidence="3">The sequence shown here is derived from an EMBL/GenBank/DDBJ whole genome shotgun (WGS) entry which is preliminary data.</text>
</comment>
<sequence>MSEMILIVDDPKRVPIDAGAYKLMSARDYIARAKPVPKRARLINLCADTRYLGLAYYCSLMAEARGERMLPSAEAMLWVGWKRIYARALGDLDAALARALRKTKGVLPAEPLLVCFGACAEPALAELARAAFDAFRCPILSIRYSTDGDGKILDVDVPKLKKLGAEESALFERALADYSRRARPTRAASQPARYALAILHDPKEEMPPSNDRALKKLMKLGPTLGMRVELITHKDLPRLAEYDALFIRETTNLDHHTYRFAKRAVAEGMPCIDDATSILRCCNKVYLAELFRAHNVPAPATRVIDRGGIAAAAEALGFPVILKIPDSSFSRGVKKARTLEEMREIATAMLKESDVILAQEYVETEYDWRIGILNGVPLYASKYYMAKGHWQIVKHEADGAHDEGTFETVSVEEAPPNIVDAALAAARPIGTGLYGVDVKQTPRGPMVVEVNDNPNLDAGVEDKVLKDELWRTILRDFIRRIEAR</sequence>
<evidence type="ECO:0000313" key="3">
    <source>
        <dbReference type="EMBL" id="MBP5858619.1"/>
    </source>
</evidence>
<dbReference type="GO" id="GO:0005737">
    <property type="term" value="C:cytoplasm"/>
    <property type="evidence" value="ECO:0007669"/>
    <property type="project" value="TreeGrafter"/>
</dbReference>
<dbReference type="GO" id="GO:0009432">
    <property type="term" value="P:SOS response"/>
    <property type="evidence" value="ECO:0007669"/>
    <property type="project" value="TreeGrafter"/>
</dbReference>
<reference evidence="3" key="1">
    <citation type="submission" date="2021-04" db="EMBL/GenBank/DDBJ databases">
        <authorList>
            <person name="Zhang D.-C."/>
        </authorList>
    </citation>
    <scope>NUCLEOTIDE SEQUENCE</scope>
    <source>
        <strain evidence="3">CGMCC 1.15697</strain>
    </source>
</reference>
<dbReference type="Pfam" id="PF14401">
    <property type="entry name" value="RLAN"/>
    <property type="match status" value="1"/>
</dbReference>
<feature type="domain" description="ATP-grasp" evidence="2">
    <location>
        <begin position="288"/>
        <end position="482"/>
    </location>
</feature>
<dbReference type="Gene3D" id="3.30.1490.20">
    <property type="entry name" value="ATP-grasp fold, A domain"/>
    <property type="match status" value="1"/>
</dbReference>
<evidence type="ECO:0000313" key="4">
    <source>
        <dbReference type="Proteomes" id="UP000672602"/>
    </source>
</evidence>
<gene>
    <name evidence="3" type="ORF">KAJ83_16485</name>
</gene>
<dbReference type="Gene3D" id="3.30.470.20">
    <property type="entry name" value="ATP-grasp fold, B domain"/>
    <property type="match status" value="1"/>
</dbReference>
<dbReference type="InterPro" id="IPR025839">
    <property type="entry name" value="RLAN_dom"/>
</dbReference>
<dbReference type="Pfam" id="PF08443">
    <property type="entry name" value="RimK"/>
    <property type="match status" value="1"/>
</dbReference>
<dbReference type="GO" id="GO:0005524">
    <property type="term" value="F:ATP binding"/>
    <property type="evidence" value="ECO:0007669"/>
    <property type="project" value="UniProtKB-UniRule"/>
</dbReference>
<evidence type="ECO:0000256" key="1">
    <source>
        <dbReference type="PROSITE-ProRule" id="PRU00409"/>
    </source>
</evidence>
<dbReference type="InterPro" id="IPR013651">
    <property type="entry name" value="ATP-grasp_RimK-type"/>
</dbReference>
<dbReference type="GO" id="GO:0018169">
    <property type="term" value="F:ribosomal S6-glutamic acid ligase activity"/>
    <property type="evidence" value="ECO:0007669"/>
    <property type="project" value="TreeGrafter"/>
</dbReference>
<dbReference type="GO" id="GO:0046872">
    <property type="term" value="F:metal ion binding"/>
    <property type="evidence" value="ECO:0007669"/>
    <property type="project" value="InterPro"/>
</dbReference>
<accession>A0A8J7V592</accession>
<dbReference type="Proteomes" id="UP000672602">
    <property type="component" value="Unassembled WGS sequence"/>
</dbReference>